<dbReference type="EMBL" id="JAKREW010000007">
    <property type="protein sequence ID" value="MCG7505348.1"/>
    <property type="molecule type" value="Genomic_DNA"/>
</dbReference>
<organism evidence="1 2">
    <name type="scientific">Mesorhizobium retamae</name>
    <dbReference type="NCBI Taxonomy" id="2912854"/>
    <lineage>
        <taxon>Bacteria</taxon>
        <taxon>Pseudomonadati</taxon>
        <taxon>Pseudomonadota</taxon>
        <taxon>Alphaproteobacteria</taxon>
        <taxon>Hyphomicrobiales</taxon>
        <taxon>Phyllobacteriaceae</taxon>
        <taxon>Mesorhizobium</taxon>
    </lineage>
</organism>
<gene>
    <name evidence="1" type="ORF">L4923_09970</name>
</gene>
<accession>A0ABS9QEN7</accession>
<evidence type="ECO:0000313" key="1">
    <source>
        <dbReference type="EMBL" id="MCG7505348.1"/>
    </source>
</evidence>
<sequence length="24" mass="2512">MVAESFEPGATVSAVARRHALSPQ</sequence>
<dbReference type="Proteomes" id="UP001201701">
    <property type="component" value="Unassembled WGS sequence"/>
</dbReference>
<name>A0ABS9QEN7_9HYPH</name>
<keyword evidence="2" id="KW-1185">Reference proteome</keyword>
<comment type="caution">
    <text evidence="1">The sequence shown here is derived from an EMBL/GenBank/DDBJ whole genome shotgun (WGS) entry which is preliminary data.</text>
</comment>
<reference evidence="1 2" key="1">
    <citation type="submission" date="2022-02" db="EMBL/GenBank/DDBJ databases">
        <title>Draft genome sequence of Mezorhizobium retamae strain IRAMC:0171 isolated from Retama raetam nodules.</title>
        <authorList>
            <person name="Bengaied R."/>
            <person name="Sbissi I."/>
            <person name="Huber K."/>
            <person name="Ghodbane F."/>
            <person name="Nouioui I."/>
            <person name="Tarhouni M."/>
            <person name="Gtari M."/>
        </authorList>
    </citation>
    <scope>NUCLEOTIDE SEQUENCE [LARGE SCALE GENOMIC DNA]</scope>
    <source>
        <strain evidence="1 2">IRAMC:0171</strain>
    </source>
</reference>
<evidence type="ECO:0000313" key="2">
    <source>
        <dbReference type="Proteomes" id="UP001201701"/>
    </source>
</evidence>
<proteinExistence type="predicted"/>
<protein>
    <submittedName>
        <fullName evidence="1">Transposase</fullName>
    </submittedName>
</protein>